<accession>A0ABS3VS32</accession>
<dbReference type="InterPro" id="IPR025597">
    <property type="entry name" value="DUF4345"/>
</dbReference>
<organism evidence="2 3">
    <name type="scientific">Micromonospora echinofusca</name>
    <dbReference type="NCBI Taxonomy" id="47858"/>
    <lineage>
        <taxon>Bacteria</taxon>
        <taxon>Bacillati</taxon>
        <taxon>Actinomycetota</taxon>
        <taxon>Actinomycetes</taxon>
        <taxon>Micromonosporales</taxon>
        <taxon>Micromonosporaceae</taxon>
        <taxon>Micromonospora</taxon>
    </lineage>
</organism>
<gene>
    <name evidence="2" type="ORF">GSF22_15060</name>
</gene>
<feature type="transmembrane region" description="Helical" evidence="1">
    <location>
        <begin position="84"/>
        <end position="101"/>
    </location>
</feature>
<comment type="caution">
    <text evidence="2">The sequence shown here is derived from an EMBL/GenBank/DDBJ whole genome shotgun (WGS) entry which is preliminary data.</text>
</comment>
<dbReference type="Pfam" id="PF14248">
    <property type="entry name" value="DUF4345"/>
    <property type="match status" value="1"/>
</dbReference>
<keyword evidence="1" id="KW-0812">Transmembrane</keyword>
<dbReference type="EMBL" id="WVUH01000116">
    <property type="protein sequence ID" value="MBO4207320.1"/>
    <property type="molecule type" value="Genomic_DNA"/>
</dbReference>
<keyword evidence="1" id="KW-0472">Membrane</keyword>
<evidence type="ECO:0000313" key="2">
    <source>
        <dbReference type="EMBL" id="MBO4207320.1"/>
    </source>
</evidence>
<keyword evidence="1" id="KW-1133">Transmembrane helix</keyword>
<evidence type="ECO:0000256" key="1">
    <source>
        <dbReference type="SAM" id="Phobius"/>
    </source>
</evidence>
<sequence length="190" mass="18484">MSGAGPQVRDRTLWRTVLLGAGSIVAGIGAAGLFSPAAFHRANGVDLGGDISLLSEVRAAGGALLAAGVLIMLGAVVARWMSTAAALGAVVYLSYGLSRVLGIAVDGVPADGLVIATGAEIVLGLACLLALVRFSRSPADPARAGVPVTGTARRSGVAGTAPGSGVAGLSVAEPAAGPVPDVVGQLRGEQ</sequence>
<evidence type="ECO:0000313" key="3">
    <source>
        <dbReference type="Proteomes" id="UP000823521"/>
    </source>
</evidence>
<dbReference type="Proteomes" id="UP000823521">
    <property type="component" value="Unassembled WGS sequence"/>
</dbReference>
<reference evidence="2 3" key="1">
    <citation type="submission" date="2019-12" db="EMBL/GenBank/DDBJ databases">
        <title>Whole genome sequencing of endophytic Actinobacterium Micromonospora sp. MPMI6T.</title>
        <authorList>
            <person name="Evv R."/>
            <person name="Podile A.R."/>
        </authorList>
    </citation>
    <scope>NUCLEOTIDE SEQUENCE [LARGE SCALE GENOMIC DNA]</scope>
    <source>
        <strain evidence="2 3">MPMI6</strain>
    </source>
</reference>
<feature type="transmembrane region" description="Helical" evidence="1">
    <location>
        <begin position="59"/>
        <end position="77"/>
    </location>
</feature>
<feature type="transmembrane region" description="Helical" evidence="1">
    <location>
        <begin position="113"/>
        <end position="134"/>
    </location>
</feature>
<feature type="transmembrane region" description="Helical" evidence="1">
    <location>
        <begin position="12"/>
        <end position="39"/>
    </location>
</feature>
<protein>
    <submittedName>
        <fullName evidence="2">DUF4345 domain-containing protein</fullName>
    </submittedName>
</protein>
<proteinExistence type="predicted"/>
<dbReference type="RefSeq" id="WP_208814216.1">
    <property type="nucleotide sequence ID" value="NZ_WVUH01000116.1"/>
</dbReference>
<keyword evidence="3" id="KW-1185">Reference proteome</keyword>
<name>A0ABS3VS32_MICEH</name>